<feature type="transmembrane region" description="Helical" evidence="6">
    <location>
        <begin position="67"/>
        <end position="88"/>
    </location>
</feature>
<dbReference type="GO" id="GO:0005886">
    <property type="term" value="C:plasma membrane"/>
    <property type="evidence" value="ECO:0007669"/>
    <property type="project" value="UniProtKB-SubCell"/>
</dbReference>
<evidence type="ECO:0000256" key="3">
    <source>
        <dbReference type="ARBA" id="ARBA00022692"/>
    </source>
</evidence>
<name>A0A9J9GGP3_ENT38</name>
<evidence type="ECO:0000313" key="8">
    <source>
        <dbReference type="Proteomes" id="UP000000230"/>
    </source>
</evidence>
<dbReference type="InterPro" id="IPR001123">
    <property type="entry name" value="LeuE-type"/>
</dbReference>
<dbReference type="PANTHER" id="PTHR30086:SF17">
    <property type="entry name" value="LYSE FAMILY TRANSLOCATOR"/>
    <property type="match status" value="1"/>
</dbReference>
<proteinExistence type="predicted"/>
<dbReference type="PANTHER" id="PTHR30086">
    <property type="entry name" value="ARGININE EXPORTER PROTEIN ARGO"/>
    <property type="match status" value="1"/>
</dbReference>
<dbReference type="RefSeq" id="WP_012017296.1">
    <property type="nucleotide sequence ID" value="NC_009436.1"/>
</dbReference>
<dbReference type="Pfam" id="PF01810">
    <property type="entry name" value="LysE"/>
    <property type="match status" value="1"/>
</dbReference>
<sequence>MQQFLFVAAAHFLALLSPGPDFFLVARTSIRAGWRHAANVCLGIAIANGVFILAAFSGITLFSPDSISFIVIQLTGCAYLLYIGVLFIRFAGASSVSEYNVKNHGSVTESAGVWRHCREFSMGFLSGILNPKNALFYVSLATLIGGTTVMSLKVIYGVWMFSIVLLWDLLVAIFIGNRVILKYFSQILPWLERVSGVILIGLALSVIMVNLIALA</sequence>
<dbReference type="EMBL" id="CP000653">
    <property type="protein sequence ID" value="ABP60581.1"/>
    <property type="molecule type" value="Genomic_DNA"/>
</dbReference>
<protein>
    <submittedName>
        <fullName evidence="7">Lysine exporter protein (LYSE/YGGA)</fullName>
    </submittedName>
</protein>
<feature type="transmembrane region" description="Helical" evidence="6">
    <location>
        <begin position="37"/>
        <end position="61"/>
    </location>
</feature>
<keyword evidence="5 6" id="KW-0472">Membrane</keyword>
<organism evidence="7 8">
    <name type="scientific">Enterobacter sp. (strain 638)</name>
    <dbReference type="NCBI Taxonomy" id="399742"/>
    <lineage>
        <taxon>Bacteria</taxon>
        <taxon>Pseudomonadati</taxon>
        <taxon>Pseudomonadota</taxon>
        <taxon>Gammaproteobacteria</taxon>
        <taxon>Enterobacterales</taxon>
        <taxon>Enterobacteriaceae</taxon>
        <taxon>Enterobacter</taxon>
    </lineage>
</organism>
<comment type="subcellular location">
    <subcellularLocation>
        <location evidence="1">Cell membrane</location>
        <topology evidence="1">Multi-pass membrane protein</topology>
    </subcellularLocation>
</comment>
<feature type="transmembrane region" description="Helical" evidence="6">
    <location>
        <begin position="134"/>
        <end position="152"/>
    </location>
</feature>
<dbReference type="Proteomes" id="UP000000230">
    <property type="component" value="Chromosome"/>
</dbReference>
<feature type="transmembrane region" description="Helical" evidence="6">
    <location>
        <begin position="6"/>
        <end position="25"/>
    </location>
</feature>
<dbReference type="KEGG" id="ent:Ent638_1905"/>
<reference evidence="8" key="1">
    <citation type="journal article" date="2010" name="PLoS Genet.">
        <title>Genome sequence of the plant growth promoting endophytic bacterium Enterobacter sp. 638.</title>
        <authorList>
            <person name="Taghavi S."/>
            <person name="van der Lelie D."/>
            <person name="Hoffman A."/>
            <person name="Zhang Y.B."/>
            <person name="Walla M.D."/>
            <person name="Vangronsveld J."/>
            <person name="Newman L."/>
            <person name="Monchy S."/>
        </authorList>
    </citation>
    <scope>NUCLEOTIDE SEQUENCE [LARGE SCALE GENOMIC DNA]</scope>
    <source>
        <strain evidence="8">638</strain>
    </source>
</reference>
<dbReference type="GO" id="GO:0015171">
    <property type="term" value="F:amino acid transmembrane transporter activity"/>
    <property type="evidence" value="ECO:0007669"/>
    <property type="project" value="TreeGrafter"/>
</dbReference>
<dbReference type="AlphaFoldDB" id="A0A9J9GGP3"/>
<accession>A0A9J9GGP3</accession>
<keyword evidence="2" id="KW-1003">Cell membrane</keyword>
<feature type="transmembrane region" description="Helical" evidence="6">
    <location>
        <begin position="193"/>
        <end position="214"/>
    </location>
</feature>
<evidence type="ECO:0000256" key="6">
    <source>
        <dbReference type="SAM" id="Phobius"/>
    </source>
</evidence>
<evidence type="ECO:0000256" key="2">
    <source>
        <dbReference type="ARBA" id="ARBA00022475"/>
    </source>
</evidence>
<evidence type="ECO:0000256" key="1">
    <source>
        <dbReference type="ARBA" id="ARBA00004651"/>
    </source>
</evidence>
<keyword evidence="8" id="KW-1185">Reference proteome</keyword>
<evidence type="ECO:0000256" key="4">
    <source>
        <dbReference type="ARBA" id="ARBA00022989"/>
    </source>
</evidence>
<keyword evidence="3 6" id="KW-0812">Transmembrane</keyword>
<evidence type="ECO:0000256" key="5">
    <source>
        <dbReference type="ARBA" id="ARBA00023136"/>
    </source>
</evidence>
<evidence type="ECO:0000313" key="7">
    <source>
        <dbReference type="EMBL" id="ABP60581.1"/>
    </source>
</evidence>
<feature type="transmembrane region" description="Helical" evidence="6">
    <location>
        <begin position="158"/>
        <end position="181"/>
    </location>
</feature>
<gene>
    <name evidence="7" type="ordered locus">Ent638_1905</name>
</gene>
<keyword evidence="4 6" id="KW-1133">Transmembrane helix</keyword>
<dbReference type="OrthoDB" id="581870at2"/>